<dbReference type="WBParaSite" id="HNAJ_0000796801-mRNA-1">
    <property type="protein sequence ID" value="HNAJ_0000796801-mRNA-1"/>
    <property type="gene ID" value="HNAJ_0000796801"/>
</dbReference>
<feature type="region of interest" description="Disordered" evidence="1">
    <location>
        <begin position="562"/>
        <end position="652"/>
    </location>
</feature>
<dbReference type="AlphaFoldDB" id="A0A0R3TL68"/>
<proteinExistence type="predicted"/>
<evidence type="ECO:0000313" key="4">
    <source>
        <dbReference type="WBParaSite" id="HNAJ_0000796801-mRNA-1"/>
    </source>
</evidence>
<reference evidence="4" key="1">
    <citation type="submission" date="2017-02" db="UniProtKB">
        <authorList>
            <consortium name="WormBaseParasite"/>
        </authorList>
    </citation>
    <scope>IDENTIFICATION</scope>
</reference>
<dbReference type="SUPFAM" id="SSF88723">
    <property type="entry name" value="PIN domain-like"/>
    <property type="match status" value="1"/>
</dbReference>
<organism evidence="4">
    <name type="scientific">Rodentolepis nana</name>
    <name type="common">Dwarf tapeworm</name>
    <name type="synonym">Hymenolepis nana</name>
    <dbReference type="NCBI Taxonomy" id="102285"/>
    <lineage>
        <taxon>Eukaryota</taxon>
        <taxon>Metazoa</taxon>
        <taxon>Spiralia</taxon>
        <taxon>Lophotrochozoa</taxon>
        <taxon>Platyhelminthes</taxon>
        <taxon>Cestoda</taxon>
        <taxon>Eucestoda</taxon>
        <taxon>Cyclophyllidea</taxon>
        <taxon>Hymenolepididae</taxon>
        <taxon>Rodentolepis</taxon>
    </lineage>
</organism>
<evidence type="ECO:0000256" key="1">
    <source>
        <dbReference type="SAM" id="MobiDB-lite"/>
    </source>
</evidence>
<reference evidence="2 3" key="2">
    <citation type="submission" date="2018-11" db="EMBL/GenBank/DDBJ databases">
        <authorList>
            <consortium name="Pathogen Informatics"/>
        </authorList>
    </citation>
    <scope>NUCLEOTIDE SEQUENCE [LARGE SCALE GENOMIC DNA]</scope>
</reference>
<dbReference type="InterPro" id="IPR029060">
    <property type="entry name" value="PIN-like_dom_sf"/>
</dbReference>
<evidence type="ECO:0000313" key="3">
    <source>
        <dbReference type="Proteomes" id="UP000278807"/>
    </source>
</evidence>
<dbReference type="Proteomes" id="UP000278807">
    <property type="component" value="Unassembled WGS sequence"/>
</dbReference>
<keyword evidence="3" id="KW-1185">Reference proteome</keyword>
<protein>
    <submittedName>
        <fullName evidence="4">XPG_I_2 domain-containing protein</fullName>
    </submittedName>
</protein>
<evidence type="ECO:0000313" key="2">
    <source>
        <dbReference type="EMBL" id="VDO03824.1"/>
    </source>
</evidence>
<accession>A0A0R3TL68</accession>
<name>A0A0R3TL68_RODNA</name>
<gene>
    <name evidence="2" type="ORF">HNAJ_LOCUS7964</name>
</gene>
<dbReference type="EMBL" id="UZAE01012162">
    <property type="protein sequence ID" value="VDO03824.1"/>
    <property type="molecule type" value="Genomic_DNA"/>
</dbReference>
<sequence length="669" mass="75708">MVERVASFLSANCTLYEGHNLSSCELLIHAQDFVRFIIKRYDLDNHGYDNMSVYSRIKEVISYLRACKITPLFVVDGTLDPDENIAGILPRTICEFLSSVGVSFVVSRSSAVCTCLALAEQHLLPLLISHPGFYVNLYSCDSTSRPIFLPIECLQNLNTNSSQLHAESLSYLEPYFPQRYLYLGCLLMELIDFPPTANKDLEVGIVLKWLKDNSHEPLTILQHIMQHALQSNDPCLVAQMMINYLISLTPDYEEASAVSSWLGLKTTKSQAHFDFHDFESSSPQFLFSTALHILEGKSCRHLKVGFNDPTLYKLFCQGKIDSPLLCPIETNPPPIGILRRLQNAVLSRNNYIDNAWAYITDYFHFSIFHLDERIAVIVLCCLLWHSYSSCSGHSPELCPAVLSTVFCALINIFCKQSPEMFSAAFLEYAKSEKLEFNHTEENYLKQSEEIQQIYSEFLSFFSVVNSSNGSSKLSLFKQVSFEPVFVVFPCLRMSALLAAKLSFSKPENRLSELLSSSFLHAAKLEASDFSSAFHHFMGLVKNTEIYWDEPLSTSVTSIKEPLTEVSKTPDSMPPAEKPLPIFKPDSQDDSHPTNSTWKRRPNERPIPVFVPTFTSAGKVPFRERTSSSASLYQPNYDRPKTPPPANTFMKKTKKSKYAALLEQRFGDKK</sequence>